<name>A0AAN7UR35_9PEZI</name>
<dbReference type="EMBL" id="JAWHQM010000036">
    <property type="protein sequence ID" value="KAK5633837.1"/>
    <property type="molecule type" value="Genomic_DNA"/>
</dbReference>
<comment type="caution">
    <text evidence="1">The sequence shown here is derived from an EMBL/GenBank/DDBJ whole genome shotgun (WGS) entry which is preliminary data.</text>
</comment>
<organism evidence="1 2">
    <name type="scientific">Xylaria bambusicola</name>
    <dbReference type="NCBI Taxonomy" id="326684"/>
    <lineage>
        <taxon>Eukaryota</taxon>
        <taxon>Fungi</taxon>
        <taxon>Dikarya</taxon>
        <taxon>Ascomycota</taxon>
        <taxon>Pezizomycotina</taxon>
        <taxon>Sordariomycetes</taxon>
        <taxon>Xylariomycetidae</taxon>
        <taxon>Xylariales</taxon>
        <taxon>Xylariaceae</taxon>
        <taxon>Xylaria</taxon>
    </lineage>
</organism>
<sequence length="69" mass="7635">MPSRTSLGAWDMSIPVSIQPLEAPDIPDCAGLSAAAFARDPHTIVKQLGRQPYNIFEITRLSLEENLKR</sequence>
<accession>A0AAN7UR35</accession>
<reference evidence="1 2" key="1">
    <citation type="submission" date="2023-10" db="EMBL/GenBank/DDBJ databases">
        <title>Draft genome sequence of Xylaria bambusicola isolate GMP-LS, the root and basal stem rot pathogen of sugarcane in Indonesia.</title>
        <authorList>
            <person name="Selvaraj P."/>
            <person name="Muralishankar V."/>
            <person name="Muruganantham S."/>
            <person name="Sp S."/>
            <person name="Haryani S."/>
            <person name="Lau K.J.X."/>
            <person name="Naqvi N.I."/>
        </authorList>
    </citation>
    <scope>NUCLEOTIDE SEQUENCE [LARGE SCALE GENOMIC DNA]</scope>
    <source>
        <strain evidence="1">GMP-LS</strain>
    </source>
</reference>
<evidence type="ECO:0000313" key="1">
    <source>
        <dbReference type="EMBL" id="KAK5633837.1"/>
    </source>
</evidence>
<gene>
    <name evidence="1" type="ORF">RRF57_009551</name>
</gene>
<evidence type="ECO:0000313" key="2">
    <source>
        <dbReference type="Proteomes" id="UP001305414"/>
    </source>
</evidence>
<protein>
    <submittedName>
        <fullName evidence="1">Uncharacterized protein</fullName>
    </submittedName>
</protein>
<dbReference type="AlphaFoldDB" id="A0AAN7UR35"/>
<keyword evidence="2" id="KW-1185">Reference proteome</keyword>
<proteinExistence type="predicted"/>
<dbReference type="Proteomes" id="UP001305414">
    <property type="component" value="Unassembled WGS sequence"/>
</dbReference>